<evidence type="ECO:0000256" key="5">
    <source>
        <dbReference type="ARBA" id="ARBA00022801"/>
    </source>
</evidence>
<evidence type="ECO:0000256" key="9">
    <source>
        <dbReference type="ARBA" id="ARBA00023125"/>
    </source>
</evidence>
<dbReference type="Pfam" id="PF18541">
    <property type="entry name" value="RuvC_III"/>
    <property type="match status" value="1"/>
</dbReference>
<evidence type="ECO:0000256" key="6">
    <source>
        <dbReference type="ARBA" id="ARBA00022842"/>
    </source>
</evidence>
<keyword evidence="3" id="KW-0479">Metal-binding</keyword>
<evidence type="ECO:0000256" key="2">
    <source>
        <dbReference type="ARBA" id="ARBA00022722"/>
    </source>
</evidence>
<organism evidence="14 15">
    <name type="scientific">Mycoplasmopsis arginini</name>
    <name type="common">Mycoplasma arginini</name>
    <dbReference type="NCBI Taxonomy" id="2094"/>
    <lineage>
        <taxon>Bacteria</taxon>
        <taxon>Bacillati</taxon>
        <taxon>Mycoplasmatota</taxon>
        <taxon>Mycoplasmoidales</taxon>
        <taxon>Metamycoplasmataceae</taxon>
        <taxon>Mycoplasmopsis</taxon>
    </lineage>
</organism>
<feature type="domain" description="HNH Cas9-type" evidence="13">
    <location>
        <begin position="475"/>
        <end position="654"/>
    </location>
</feature>
<dbReference type="RefSeq" id="WP_129694582.1">
    <property type="nucleotide sequence ID" value="NZ_CP143577.1"/>
</dbReference>
<dbReference type="Proteomes" id="UP001432074">
    <property type="component" value="Chromosome"/>
</dbReference>
<evidence type="ECO:0000256" key="10">
    <source>
        <dbReference type="ARBA" id="ARBA00023211"/>
    </source>
</evidence>
<comment type="cofactor">
    <cofactor evidence="1">
        <name>Mg(2+)</name>
        <dbReference type="ChEBI" id="CHEBI:18420"/>
    </cofactor>
</comment>
<evidence type="ECO:0000313" key="14">
    <source>
        <dbReference type="EMBL" id="WVN22255.1"/>
    </source>
</evidence>
<comment type="domain">
    <text evidence="12">Has 2 endonuclease domains. The discontinuous RuvC-like domain cleaves the target DNA noncomplementary to crRNA while the HNH nuclease domain cleaves the target DNA complementary to crRNA.</text>
</comment>
<keyword evidence="9 12" id="KW-0238">DNA-binding</keyword>
<dbReference type="InterPro" id="IPR028629">
    <property type="entry name" value="Cas9"/>
</dbReference>
<dbReference type="EC" id="3.1.-.-" evidence="12"/>
<comment type="function">
    <text evidence="12">CRISPR (clustered regularly interspaced short palindromic repeat) is an adaptive immune system that provides protection against mobile genetic elements (viruses, transposable elements and conjugative plasmids). CRISPR clusters contain spacers, sequences complementary to antecedent mobile elements, and target invading nucleic acids. CRISPR clusters are transcribed and processed into CRISPR RNA (crRNA). In type II CRISPR systems correct processing of pre-crRNA requires a trans-encoded small RNA (tracrRNA), endogenous ribonuclease 3 (rnc) and this protein. The tracrRNA serves as a guide for ribonuclease 3-aided processing of pre-crRNA. Subsequently Cas9/crRNA/tracrRNA endonucleolytically cleaves linear or circular dsDNA target complementary to the spacer; Cas9 is inactive in the absence of the 2 guide RNAs (gRNA). Cas9 recognizes the protospacer adjacent motif (PAM) in the CRISPR repeat sequences to help distinguish self versus nonself, as targets within the bacterial CRISPR locus do not have PAMs. PAM recognition is also required for catalytic activity.</text>
</comment>
<evidence type="ECO:0000313" key="15">
    <source>
        <dbReference type="Proteomes" id="UP001432074"/>
    </source>
</evidence>
<evidence type="ECO:0000256" key="12">
    <source>
        <dbReference type="HAMAP-Rule" id="MF_01480"/>
    </source>
</evidence>
<dbReference type="EMBL" id="CP143577">
    <property type="protein sequence ID" value="WVN22255.1"/>
    <property type="molecule type" value="Genomic_DNA"/>
</dbReference>
<evidence type="ECO:0000259" key="13">
    <source>
        <dbReference type="PROSITE" id="PS51749"/>
    </source>
</evidence>
<feature type="active site" description="Proton acceptor for HNH nuclease domain" evidence="12">
    <location>
        <position position="555"/>
    </location>
</feature>
<keyword evidence="8 12" id="KW-0051">Antiviral defense</keyword>
<protein>
    <recommendedName>
        <fullName evidence="12">CRISPR-associated endonuclease Cas9</fullName>
        <ecNumber evidence="12">3.1.-.-</ecNumber>
    </recommendedName>
</protein>
<dbReference type="InterPro" id="IPR041383">
    <property type="entry name" value="RuvC_III"/>
</dbReference>
<gene>
    <name evidence="12 14" type="primary">cas9</name>
    <name evidence="14" type="synonym">csn1</name>
    <name evidence="14" type="ORF">V2E25_01530</name>
</gene>
<keyword evidence="4 12" id="KW-0255">Endonuclease</keyword>
<evidence type="ECO:0000256" key="11">
    <source>
        <dbReference type="ARBA" id="ARBA00046380"/>
    </source>
</evidence>
<keyword evidence="7 12" id="KW-0694">RNA-binding</keyword>
<sequence length="1105" mass="130182">MKNKDIFGFSSEKEIYDSFEKNSANWPNILDLKIKALNQKIEKSEIVWLLHDYLKNRGYFYATNEVNINETKQDNCFPSELLLDFYKENNFFKSNSSISRENGGYTFSNKDWIKEIEHMLTVQEININFSKEYISIFNYVRLFSEGPGSLNSASEYGIYNYDENGRIVKKYTNIWDKTIGKCSLFEDEKVISTSYPSYEIFNLLNNLADIRSAQLFNEKEQWSLSPKNKEELLNNLFHNILNKTKAQSITIKQIEKIYIKEKGLEDISDQLKGKNLLKQFGLNNNLTTLNSINKLLKIIKNFSSEYNEINTKKIWDLLPILDDICLIIEVPRNLDEYYKLFSEHEIIEKLSIGKEAKEDFIKQIISIKELNFNKKGSLSKKAIYLYLSKMRDLKKNSEFIKWNDEELKQIVIERKEKSRINPNNKYIDPFIFSDDILSPAAKQTFEQAIKVLNRIIKLYSNEYNIKSIVVEMPKTKNDKETIEKYNQDNVKKDFEGIIKLLPINITVDELLKKKTKSLLEKLKLYVQQDGIDLYSMQKMDIWEVINYPGNFEIDHIIPYSLSYDNSVGNKVLTTKANNQAKGQKTAMEYLGSLNLFNIDEYKTKCAQLFLNKDTFTKNKNNVVITEKNAENKYKNLTWDNFNESNKNEFINRNLNDTRYAVKLFVETLRKHFDNKETKIIGINGHVTSYFRNISFLRKDRNFNYHHAIDASIIALVINNNKYIARLLTIADNEWKILNDHQMEQKFTGEVKEITDLDFKKNIMAHFVSKIIKEKINLIVENNYELVQFSRKIKIMNNAPLFDQTLYGLKQTETNEQDKVYKVVKINLIKEKNKELQKYFENPIVEEGRNKYSVLMAQSHLKEFNNLKEIFKKYNLKNSRSAFIDYMNDLNSNFPELVTKKMIDNAIATNRVIYLDLNNMKTRYYKDLRIVEKSLIPINFKYNNGKSFKDTNTTLFSLVYKNENNNYNSIPINFLTYKFGSKNNNLLDENIYNKGNLQKYKENLKISFSEKPLFAIKQGTILRRKNPSKNWFENLYYVSGISKQEDMDTKYKLTNLIKTKPSDKENKEEVKTIISKLTNPLLKEFDIIYLDELGNEYKANIPKLDC</sequence>
<keyword evidence="15" id="KW-1185">Reference proteome</keyword>
<evidence type="ECO:0000256" key="1">
    <source>
        <dbReference type="ARBA" id="ARBA00001946"/>
    </source>
</evidence>
<dbReference type="NCBIfam" id="TIGR01865">
    <property type="entry name" value="cas_Csn1"/>
    <property type="match status" value="1"/>
</dbReference>
<evidence type="ECO:0000256" key="8">
    <source>
        <dbReference type="ARBA" id="ARBA00023118"/>
    </source>
</evidence>
<name>A0ABZ2AKE7_MYCAR</name>
<dbReference type="HAMAP" id="MF_01480">
    <property type="entry name" value="Cas9"/>
    <property type="match status" value="1"/>
</dbReference>
<keyword evidence="5 12" id="KW-0378">Hydrolase</keyword>
<reference evidence="14" key="1">
    <citation type="submission" date="2024-01" db="EMBL/GenBank/DDBJ databases">
        <title>Complete genome sequence of Mycoplasma arginini type strain G 230.</title>
        <authorList>
            <person name="Spergser J."/>
        </authorList>
    </citation>
    <scope>NUCLEOTIDE SEQUENCE</scope>
    <source>
        <strain evidence="14">NCTC 10129</strain>
    </source>
</reference>
<evidence type="ECO:0000256" key="4">
    <source>
        <dbReference type="ARBA" id="ARBA00022759"/>
    </source>
</evidence>
<accession>A0ABZ2AKE7</accession>
<dbReference type="GO" id="GO:0004519">
    <property type="term" value="F:endonuclease activity"/>
    <property type="evidence" value="ECO:0007669"/>
    <property type="project" value="UniProtKB-KW"/>
</dbReference>
<dbReference type="InterPro" id="IPR033114">
    <property type="entry name" value="HNH_CAS9"/>
</dbReference>
<comment type="similarity">
    <text evidence="12">Belongs to the CRISPR-associated Cas9 family.</text>
</comment>
<keyword evidence="2 12" id="KW-0540">Nuclease</keyword>
<dbReference type="PROSITE" id="PS51749">
    <property type="entry name" value="HNH_CAS9"/>
    <property type="match status" value="1"/>
</dbReference>
<dbReference type="InterPro" id="IPR003615">
    <property type="entry name" value="HNH_nuc"/>
</dbReference>
<evidence type="ECO:0000256" key="3">
    <source>
        <dbReference type="ARBA" id="ARBA00022723"/>
    </source>
</evidence>
<dbReference type="Pfam" id="PF13395">
    <property type="entry name" value="HNH_4"/>
    <property type="match status" value="1"/>
</dbReference>
<proteinExistence type="inferred from homology"/>
<dbReference type="InterPro" id="IPR036397">
    <property type="entry name" value="RNaseH_sf"/>
</dbReference>
<keyword evidence="6" id="KW-0460">Magnesium</keyword>
<comment type="caution">
    <text evidence="12">Lacks conserved residue(s) required for the propagation of feature annotation.</text>
</comment>
<comment type="subunit">
    <text evidence="11 12">Monomer. Binds crRNA and tracrRNA.</text>
</comment>
<dbReference type="Gene3D" id="3.30.420.10">
    <property type="entry name" value="Ribonuclease H-like superfamily/Ribonuclease H"/>
    <property type="match status" value="1"/>
</dbReference>
<keyword evidence="10" id="KW-0464">Manganese</keyword>
<evidence type="ECO:0000256" key="7">
    <source>
        <dbReference type="ARBA" id="ARBA00022884"/>
    </source>
</evidence>